<organism evidence="3 4">
    <name type="scientific">Candidatus Allofournierella pullicola</name>
    <dbReference type="NCBI Taxonomy" id="2838596"/>
    <lineage>
        <taxon>Bacteria</taxon>
        <taxon>Bacillati</taxon>
        <taxon>Bacillota</taxon>
        <taxon>Clostridia</taxon>
        <taxon>Eubacteriales</taxon>
        <taxon>Oscillospiraceae</taxon>
        <taxon>Allofournierella</taxon>
    </lineage>
</organism>
<dbReference type="EMBL" id="DXFW01000039">
    <property type="protein sequence ID" value="HIX06710.1"/>
    <property type="molecule type" value="Genomic_DNA"/>
</dbReference>
<name>A0A9D1V5X1_9FIRM</name>
<keyword evidence="1" id="KW-1133">Transmembrane helix</keyword>
<feature type="transmembrane region" description="Helical" evidence="1">
    <location>
        <begin position="79"/>
        <end position="101"/>
    </location>
</feature>
<keyword evidence="1" id="KW-0812">Transmembrane</keyword>
<protein>
    <submittedName>
        <fullName evidence="3">DUF4234 domain-containing protein</fullName>
    </submittedName>
</protein>
<dbReference type="InterPro" id="IPR025328">
    <property type="entry name" value="DUF4234"/>
</dbReference>
<dbReference type="Pfam" id="PF14018">
    <property type="entry name" value="DUF4234"/>
    <property type="match status" value="1"/>
</dbReference>
<feature type="transmembrane region" description="Helical" evidence="1">
    <location>
        <begin position="5"/>
        <end position="25"/>
    </location>
</feature>
<sequence>MNKNIVLCVILSIVTCGIYGLYWMYTINEAARTVNPNEWQMGGGMVILLSIVTCGIFGLYWYYKMGKAFMAVGAPDNSLLYLVLSIFGLGIVNLCIMQDAINRAYPAA</sequence>
<accession>A0A9D1V5X1</accession>
<reference evidence="3" key="2">
    <citation type="submission" date="2021-04" db="EMBL/GenBank/DDBJ databases">
        <authorList>
            <person name="Gilroy R."/>
        </authorList>
    </citation>
    <scope>NUCLEOTIDE SEQUENCE</scope>
    <source>
        <strain evidence="3">2239</strain>
    </source>
</reference>
<evidence type="ECO:0000259" key="2">
    <source>
        <dbReference type="Pfam" id="PF14018"/>
    </source>
</evidence>
<evidence type="ECO:0000313" key="3">
    <source>
        <dbReference type="EMBL" id="HIX06710.1"/>
    </source>
</evidence>
<proteinExistence type="predicted"/>
<comment type="caution">
    <text evidence="3">The sequence shown here is derived from an EMBL/GenBank/DDBJ whole genome shotgun (WGS) entry which is preliminary data.</text>
</comment>
<dbReference type="Proteomes" id="UP000824193">
    <property type="component" value="Unassembled WGS sequence"/>
</dbReference>
<feature type="transmembrane region" description="Helical" evidence="1">
    <location>
        <begin position="45"/>
        <end position="63"/>
    </location>
</feature>
<gene>
    <name evidence="3" type="ORF">H9865_11545</name>
</gene>
<keyword evidence="1" id="KW-0472">Membrane</keyword>
<feature type="domain" description="DUF4234" evidence="2">
    <location>
        <begin position="4"/>
        <end position="68"/>
    </location>
</feature>
<dbReference type="AlphaFoldDB" id="A0A9D1V5X1"/>
<evidence type="ECO:0000256" key="1">
    <source>
        <dbReference type="SAM" id="Phobius"/>
    </source>
</evidence>
<reference evidence="3" key="1">
    <citation type="journal article" date="2021" name="PeerJ">
        <title>Extensive microbial diversity within the chicken gut microbiome revealed by metagenomics and culture.</title>
        <authorList>
            <person name="Gilroy R."/>
            <person name="Ravi A."/>
            <person name="Getino M."/>
            <person name="Pursley I."/>
            <person name="Horton D.L."/>
            <person name="Alikhan N.F."/>
            <person name="Baker D."/>
            <person name="Gharbi K."/>
            <person name="Hall N."/>
            <person name="Watson M."/>
            <person name="Adriaenssens E.M."/>
            <person name="Foster-Nyarko E."/>
            <person name="Jarju S."/>
            <person name="Secka A."/>
            <person name="Antonio M."/>
            <person name="Oren A."/>
            <person name="Chaudhuri R.R."/>
            <person name="La Ragione R."/>
            <person name="Hildebrand F."/>
            <person name="Pallen M.J."/>
        </authorList>
    </citation>
    <scope>NUCLEOTIDE SEQUENCE</scope>
    <source>
        <strain evidence="3">2239</strain>
    </source>
</reference>
<evidence type="ECO:0000313" key="4">
    <source>
        <dbReference type="Proteomes" id="UP000824193"/>
    </source>
</evidence>